<name>A0ABN8PJS1_9CNID</name>
<sequence>MSHNGPEIKLADSSRSRGGIKSCPQDLRVFIPLLLAVADVRPRKTSPAERSKEKWLFLQAMLCTELALENDFDILSISENWFNSSVAIATVEIPGYRIFKLDRFGKTGANICQVCPEGKIPEGSHRNN</sequence>
<gene>
    <name evidence="1" type="ORF">PLOB_00044595</name>
</gene>
<protein>
    <submittedName>
        <fullName evidence="1">Uncharacterized protein</fullName>
    </submittedName>
</protein>
<dbReference type="Proteomes" id="UP001159405">
    <property type="component" value="Unassembled WGS sequence"/>
</dbReference>
<organism evidence="1 2">
    <name type="scientific">Porites lobata</name>
    <dbReference type="NCBI Taxonomy" id="104759"/>
    <lineage>
        <taxon>Eukaryota</taxon>
        <taxon>Metazoa</taxon>
        <taxon>Cnidaria</taxon>
        <taxon>Anthozoa</taxon>
        <taxon>Hexacorallia</taxon>
        <taxon>Scleractinia</taxon>
        <taxon>Fungiina</taxon>
        <taxon>Poritidae</taxon>
        <taxon>Porites</taxon>
    </lineage>
</organism>
<accession>A0ABN8PJS1</accession>
<proteinExistence type="predicted"/>
<comment type="caution">
    <text evidence="1">The sequence shown here is derived from an EMBL/GenBank/DDBJ whole genome shotgun (WGS) entry which is preliminary data.</text>
</comment>
<dbReference type="EMBL" id="CALNXK010000076">
    <property type="protein sequence ID" value="CAH3145391.1"/>
    <property type="molecule type" value="Genomic_DNA"/>
</dbReference>
<keyword evidence="2" id="KW-1185">Reference proteome</keyword>
<evidence type="ECO:0000313" key="1">
    <source>
        <dbReference type="EMBL" id="CAH3145391.1"/>
    </source>
</evidence>
<reference evidence="1 2" key="1">
    <citation type="submission" date="2022-05" db="EMBL/GenBank/DDBJ databases">
        <authorList>
            <consortium name="Genoscope - CEA"/>
            <person name="William W."/>
        </authorList>
    </citation>
    <scope>NUCLEOTIDE SEQUENCE [LARGE SCALE GENOMIC DNA]</scope>
</reference>
<evidence type="ECO:0000313" key="2">
    <source>
        <dbReference type="Proteomes" id="UP001159405"/>
    </source>
</evidence>